<accession>A0A0K0CWE8</accession>
<organism evidence="2 3">
    <name type="scientific">Angiostrongylus cantonensis</name>
    <name type="common">Rat lungworm</name>
    <dbReference type="NCBI Taxonomy" id="6313"/>
    <lineage>
        <taxon>Eukaryota</taxon>
        <taxon>Metazoa</taxon>
        <taxon>Ecdysozoa</taxon>
        <taxon>Nematoda</taxon>
        <taxon>Chromadorea</taxon>
        <taxon>Rhabditida</taxon>
        <taxon>Rhabditina</taxon>
        <taxon>Rhabditomorpha</taxon>
        <taxon>Strongyloidea</taxon>
        <taxon>Metastrongylidae</taxon>
        <taxon>Angiostrongylus</taxon>
    </lineage>
</organism>
<dbReference type="Proteomes" id="UP000035642">
    <property type="component" value="Unassembled WGS sequence"/>
</dbReference>
<dbReference type="WBParaSite" id="ACAC_0000175701-mRNA-1">
    <property type="protein sequence ID" value="ACAC_0000175701-mRNA-1"/>
    <property type="gene ID" value="ACAC_0000175701"/>
</dbReference>
<evidence type="ECO:0000313" key="2">
    <source>
        <dbReference type="Proteomes" id="UP000035642"/>
    </source>
</evidence>
<feature type="region of interest" description="Disordered" evidence="1">
    <location>
        <begin position="21"/>
        <end position="47"/>
    </location>
</feature>
<keyword evidence="2" id="KW-1185">Reference proteome</keyword>
<protein>
    <submittedName>
        <fullName evidence="3">Aminotran_1_2 domain-containing protein</fullName>
    </submittedName>
</protein>
<dbReference type="AlphaFoldDB" id="A0A0K0CWE8"/>
<evidence type="ECO:0000256" key="1">
    <source>
        <dbReference type="SAM" id="MobiDB-lite"/>
    </source>
</evidence>
<evidence type="ECO:0000313" key="3">
    <source>
        <dbReference type="WBParaSite" id="ACAC_0000175701-mRNA-1"/>
    </source>
</evidence>
<reference evidence="2" key="1">
    <citation type="submission" date="2012-09" db="EMBL/GenBank/DDBJ databases">
        <authorList>
            <person name="Martin A.A."/>
        </authorList>
    </citation>
    <scope>NUCLEOTIDE SEQUENCE</scope>
</reference>
<proteinExistence type="predicted"/>
<name>A0A0K0CWE8_ANGCA</name>
<sequence>LGFFSCYIFVKYASCFSDISNGQRGDAKPSVESEQTNAPVSDGPSLVSDDRERLQKLMQDQYQNMSITPAFSGVPLDVVIECRVDCIRNMDTLNKNLATNLRRMGYEDLLPIQTYSTSALLSG</sequence>
<reference evidence="3" key="2">
    <citation type="submission" date="2017-02" db="UniProtKB">
        <authorList>
            <consortium name="WormBaseParasite"/>
        </authorList>
    </citation>
    <scope>IDENTIFICATION</scope>
</reference>